<feature type="transmembrane region" description="Helical" evidence="3">
    <location>
        <begin position="141"/>
        <end position="161"/>
    </location>
</feature>
<name>A0AA38S800_9PEZI</name>
<comment type="caution">
    <text evidence="5">The sequence shown here is derived from an EMBL/GenBank/DDBJ whole genome shotgun (WGS) entry which is preliminary data.</text>
</comment>
<dbReference type="InterPro" id="IPR050327">
    <property type="entry name" value="Proton-linked_MCT"/>
</dbReference>
<feature type="transmembrane region" description="Helical" evidence="3">
    <location>
        <begin position="276"/>
        <end position="300"/>
    </location>
</feature>
<sequence>MSAIGLFQTYWQGHQLAAESPTRISWILSVFGFLDCLFCIVVGAIFDRFQPRYYLPAGCLVYTAAFLGLGWASTYAQFLGCFVVGGIFAAFPAVVGFAVVDQWFRRHQALAIGFVTLGAPVGGIFFSLVLQMLFVRLEWKAAMVVLSCILLGFLIIGNLLVETRPTKSRGRTDIGPASAWSFLRSRKFFLFTYSVFVFEFVLFAQWGSLPAYAVFVGLGNQFYVQMTYNIGAIFARTAPPYLATRWGPFNATLLMISFTILVMLAVWVPFGDHSVTALYAVAFLIGVGTGSYTPLAASCISELCDGRGYGKWIGACYSFGSVANLISNPVTQAVLQNKGPRSLVVLLSGVLFSAFCACLCARWLKQGGKWALSVRV</sequence>
<dbReference type="PANTHER" id="PTHR11360:SF230">
    <property type="entry name" value="MONOCARBOXYLATE TRANSPORTER, PUTATIVE (AFU_ORTHOLOGUE AFUA_2G12790)-RELATED"/>
    <property type="match status" value="1"/>
</dbReference>
<keyword evidence="3" id="KW-1133">Transmembrane helix</keyword>
<comment type="subcellular location">
    <subcellularLocation>
        <location evidence="1">Membrane</location>
        <topology evidence="1">Multi-pass membrane protein</topology>
    </subcellularLocation>
</comment>
<dbReference type="InterPro" id="IPR036259">
    <property type="entry name" value="MFS_trans_sf"/>
</dbReference>
<dbReference type="InterPro" id="IPR011701">
    <property type="entry name" value="MFS"/>
</dbReference>
<dbReference type="AlphaFoldDB" id="A0AA38S800"/>
<feature type="transmembrane region" description="Helical" evidence="3">
    <location>
        <begin position="212"/>
        <end position="235"/>
    </location>
</feature>
<evidence type="ECO:0000259" key="4">
    <source>
        <dbReference type="PROSITE" id="PS50850"/>
    </source>
</evidence>
<reference evidence="5" key="1">
    <citation type="submission" date="2022-07" db="EMBL/GenBank/DDBJ databases">
        <title>Fungi with potential for degradation of polypropylene.</title>
        <authorList>
            <person name="Gostincar C."/>
        </authorList>
    </citation>
    <scope>NUCLEOTIDE SEQUENCE</scope>
    <source>
        <strain evidence="5">EXF-13308</strain>
    </source>
</reference>
<dbReference type="GO" id="GO:0022857">
    <property type="term" value="F:transmembrane transporter activity"/>
    <property type="evidence" value="ECO:0007669"/>
    <property type="project" value="InterPro"/>
</dbReference>
<feature type="transmembrane region" description="Helical" evidence="3">
    <location>
        <begin position="312"/>
        <end position="331"/>
    </location>
</feature>
<evidence type="ECO:0000313" key="6">
    <source>
        <dbReference type="Proteomes" id="UP001174694"/>
    </source>
</evidence>
<dbReference type="Pfam" id="PF07690">
    <property type="entry name" value="MFS_1"/>
    <property type="match status" value="1"/>
</dbReference>
<evidence type="ECO:0000256" key="2">
    <source>
        <dbReference type="ARBA" id="ARBA00006727"/>
    </source>
</evidence>
<gene>
    <name evidence="5" type="ORF">NKR23_g15</name>
</gene>
<accession>A0AA38S800</accession>
<dbReference type="PANTHER" id="PTHR11360">
    <property type="entry name" value="MONOCARBOXYLATE TRANSPORTER"/>
    <property type="match status" value="1"/>
</dbReference>
<dbReference type="PROSITE" id="PS50850">
    <property type="entry name" value="MFS"/>
    <property type="match status" value="1"/>
</dbReference>
<dbReference type="EMBL" id="JANBVO010000001">
    <property type="protein sequence ID" value="KAJ9157904.1"/>
    <property type="molecule type" value="Genomic_DNA"/>
</dbReference>
<evidence type="ECO:0000256" key="3">
    <source>
        <dbReference type="SAM" id="Phobius"/>
    </source>
</evidence>
<evidence type="ECO:0000313" key="5">
    <source>
        <dbReference type="EMBL" id="KAJ9157904.1"/>
    </source>
</evidence>
<organism evidence="5 6">
    <name type="scientific">Pleurostoma richardsiae</name>
    <dbReference type="NCBI Taxonomy" id="41990"/>
    <lineage>
        <taxon>Eukaryota</taxon>
        <taxon>Fungi</taxon>
        <taxon>Dikarya</taxon>
        <taxon>Ascomycota</taxon>
        <taxon>Pezizomycotina</taxon>
        <taxon>Sordariomycetes</taxon>
        <taxon>Sordariomycetidae</taxon>
        <taxon>Calosphaeriales</taxon>
        <taxon>Pleurostomataceae</taxon>
        <taxon>Pleurostoma</taxon>
    </lineage>
</organism>
<proteinExistence type="inferred from homology"/>
<feature type="transmembrane region" description="Helical" evidence="3">
    <location>
        <begin position="112"/>
        <end position="135"/>
    </location>
</feature>
<dbReference type="SUPFAM" id="SSF103473">
    <property type="entry name" value="MFS general substrate transporter"/>
    <property type="match status" value="1"/>
</dbReference>
<comment type="similarity">
    <text evidence="2">Belongs to the major facilitator superfamily. Monocarboxylate porter (TC 2.A.1.13) family.</text>
</comment>
<dbReference type="GO" id="GO:0016020">
    <property type="term" value="C:membrane"/>
    <property type="evidence" value="ECO:0007669"/>
    <property type="project" value="UniProtKB-SubCell"/>
</dbReference>
<dbReference type="Gene3D" id="1.20.1250.20">
    <property type="entry name" value="MFS general substrate transporter like domains"/>
    <property type="match status" value="1"/>
</dbReference>
<dbReference type="InterPro" id="IPR020846">
    <property type="entry name" value="MFS_dom"/>
</dbReference>
<keyword evidence="3" id="KW-0472">Membrane</keyword>
<keyword evidence="6" id="KW-1185">Reference proteome</keyword>
<dbReference type="Proteomes" id="UP001174694">
    <property type="component" value="Unassembled WGS sequence"/>
</dbReference>
<feature type="transmembrane region" description="Helical" evidence="3">
    <location>
        <begin position="77"/>
        <end position="100"/>
    </location>
</feature>
<protein>
    <submittedName>
        <fullName evidence="5">MFS general substrate transporter</fullName>
    </submittedName>
</protein>
<feature type="transmembrane region" description="Helical" evidence="3">
    <location>
        <begin position="24"/>
        <end position="46"/>
    </location>
</feature>
<feature type="transmembrane region" description="Helical" evidence="3">
    <location>
        <begin position="247"/>
        <end position="270"/>
    </location>
</feature>
<keyword evidence="3" id="KW-0812">Transmembrane</keyword>
<feature type="transmembrane region" description="Helical" evidence="3">
    <location>
        <begin position="188"/>
        <end position="206"/>
    </location>
</feature>
<feature type="transmembrane region" description="Helical" evidence="3">
    <location>
        <begin position="343"/>
        <end position="364"/>
    </location>
</feature>
<feature type="domain" description="Major facilitator superfamily (MFS) profile" evidence="4">
    <location>
        <begin position="1"/>
        <end position="376"/>
    </location>
</feature>
<evidence type="ECO:0000256" key="1">
    <source>
        <dbReference type="ARBA" id="ARBA00004141"/>
    </source>
</evidence>
<feature type="transmembrane region" description="Helical" evidence="3">
    <location>
        <begin position="53"/>
        <end position="71"/>
    </location>
</feature>